<evidence type="ECO:0000256" key="2">
    <source>
        <dbReference type="ARBA" id="ARBA00019501"/>
    </source>
</evidence>
<accession>A0A9N9TJC9</accession>
<dbReference type="PANTHER" id="PTHR10026">
    <property type="entry name" value="CYCLIN"/>
    <property type="match status" value="1"/>
</dbReference>
<dbReference type="SMART" id="SM00385">
    <property type="entry name" value="CYCLIN"/>
    <property type="match status" value="1"/>
</dbReference>
<dbReference type="InterPro" id="IPR048053">
    <property type="entry name" value="Cyclin-Q_second_cyclin_box"/>
</dbReference>
<dbReference type="CDD" id="cd20534">
    <property type="entry name" value="CYCLIN_CCNM_CCNQ_rpt1"/>
    <property type="match status" value="1"/>
</dbReference>
<keyword evidence="3 5" id="KW-0195">Cyclin</keyword>
<evidence type="ECO:0000313" key="8">
    <source>
        <dbReference type="Proteomes" id="UP001153712"/>
    </source>
</evidence>
<dbReference type="PIRSF" id="PIRSF028758">
    <property type="entry name" value="Cyclin, C/H/G types"/>
    <property type="match status" value="1"/>
</dbReference>
<evidence type="ECO:0000256" key="1">
    <source>
        <dbReference type="ARBA" id="ARBA00010390"/>
    </source>
</evidence>
<keyword evidence="8" id="KW-1185">Reference proteome</keyword>
<dbReference type="SUPFAM" id="SSF47954">
    <property type="entry name" value="Cyclin-like"/>
    <property type="match status" value="2"/>
</dbReference>
<dbReference type="OrthoDB" id="79090at2759"/>
<dbReference type="InterPro" id="IPR036915">
    <property type="entry name" value="Cyclin-like_sf"/>
</dbReference>
<evidence type="ECO:0000313" key="7">
    <source>
        <dbReference type="EMBL" id="CAG9859755.1"/>
    </source>
</evidence>
<dbReference type="InterPro" id="IPR013763">
    <property type="entry name" value="Cyclin-like_dom"/>
</dbReference>
<protein>
    <recommendedName>
        <fullName evidence="2">Cyclin-Q</fullName>
    </recommendedName>
    <alternativeName>
        <fullName evidence="4">Cyclin-related protein FAM58A</fullName>
    </alternativeName>
</protein>
<dbReference type="Pfam" id="PF00134">
    <property type="entry name" value="Cyclin_N"/>
    <property type="match status" value="1"/>
</dbReference>
<sequence>MKDVIDVMELQREKTRKNVPIDYKSLDFNNGFTPARFIFECGIKLNGQPLTLATAAVIMHRFFREVDHTNYDCFLIAASSLYLAGKVKDDSLKIRDIINVAHNTLHRGSNPLEIGDEYWNMRDAIVQAELLIMRILKFEVGTIHPHKYLLHYLRSMEGWLGKSQWETIPVARASASFLQDFHHDPSILDYNPRHIAIACISLALQCYGVQLPLIEDADDEAWYNVFVKDLPKDKHWEVMEKIMEVYNREIE</sequence>
<reference evidence="7" key="1">
    <citation type="submission" date="2022-01" db="EMBL/GenBank/DDBJ databases">
        <authorList>
            <person name="King R."/>
        </authorList>
    </citation>
    <scope>NUCLEOTIDE SEQUENCE</scope>
</reference>
<dbReference type="GO" id="GO:0016538">
    <property type="term" value="F:cyclin-dependent protein serine/threonine kinase regulator activity"/>
    <property type="evidence" value="ECO:0007669"/>
    <property type="project" value="InterPro"/>
</dbReference>
<gene>
    <name evidence="7" type="ORF">PHYEVI_LOCUS6123</name>
</gene>
<dbReference type="Proteomes" id="UP001153712">
    <property type="component" value="Chromosome 3"/>
</dbReference>
<proteinExistence type="inferred from homology"/>
<evidence type="ECO:0000259" key="6">
    <source>
        <dbReference type="SMART" id="SM00385"/>
    </source>
</evidence>
<evidence type="ECO:0000256" key="5">
    <source>
        <dbReference type="RuleBase" id="RU000383"/>
    </source>
</evidence>
<evidence type="ECO:0000256" key="3">
    <source>
        <dbReference type="ARBA" id="ARBA00023127"/>
    </source>
</evidence>
<dbReference type="EMBL" id="OU900096">
    <property type="protein sequence ID" value="CAG9859755.1"/>
    <property type="molecule type" value="Genomic_DNA"/>
</dbReference>
<dbReference type="CDD" id="cd20535">
    <property type="entry name" value="CYCLIN_CCNM_CCNQ_rpt2"/>
    <property type="match status" value="1"/>
</dbReference>
<comment type="similarity">
    <text evidence="1">Belongs to the cyclin family. Cyclin-like FAM58 subfamily.</text>
</comment>
<evidence type="ECO:0000256" key="4">
    <source>
        <dbReference type="ARBA" id="ARBA00032419"/>
    </source>
</evidence>
<dbReference type="FunFam" id="1.10.472.10:FF:000042">
    <property type="entry name" value="FAM58A isoform 1"/>
    <property type="match status" value="1"/>
</dbReference>
<organism evidence="7 8">
    <name type="scientific">Phyllotreta striolata</name>
    <name type="common">Striped flea beetle</name>
    <name type="synonym">Crioceris striolata</name>
    <dbReference type="NCBI Taxonomy" id="444603"/>
    <lineage>
        <taxon>Eukaryota</taxon>
        <taxon>Metazoa</taxon>
        <taxon>Ecdysozoa</taxon>
        <taxon>Arthropoda</taxon>
        <taxon>Hexapoda</taxon>
        <taxon>Insecta</taxon>
        <taxon>Pterygota</taxon>
        <taxon>Neoptera</taxon>
        <taxon>Endopterygota</taxon>
        <taxon>Coleoptera</taxon>
        <taxon>Polyphaga</taxon>
        <taxon>Cucujiformia</taxon>
        <taxon>Chrysomeloidea</taxon>
        <taxon>Chrysomelidae</taxon>
        <taxon>Galerucinae</taxon>
        <taxon>Alticini</taxon>
        <taxon>Phyllotreta</taxon>
    </lineage>
</organism>
<dbReference type="FunFam" id="1.10.472.10:FF:000122">
    <property type="entry name" value="Cyclin-related protein FAM58A"/>
    <property type="match status" value="1"/>
</dbReference>
<dbReference type="InterPro" id="IPR043198">
    <property type="entry name" value="Cyclin/Ssn8"/>
</dbReference>
<dbReference type="GO" id="GO:0006357">
    <property type="term" value="P:regulation of transcription by RNA polymerase II"/>
    <property type="evidence" value="ECO:0007669"/>
    <property type="project" value="InterPro"/>
</dbReference>
<dbReference type="InterPro" id="IPR048055">
    <property type="entry name" value="Cyclin-Q_first_cyclin_box"/>
</dbReference>
<feature type="domain" description="Cyclin-like" evidence="6">
    <location>
        <begin position="36"/>
        <end position="134"/>
    </location>
</feature>
<dbReference type="Gene3D" id="1.10.472.10">
    <property type="entry name" value="Cyclin-like"/>
    <property type="match status" value="2"/>
</dbReference>
<dbReference type="InterPro" id="IPR006671">
    <property type="entry name" value="Cyclin_N"/>
</dbReference>
<name>A0A9N9TJC9_PHYSR</name>
<dbReference type="AlphaFoldDB" id="A0A9N9TJC9"/>